<evidence type="ECO:0000256" key="10">
    <source>
        <dbReference type="ARBA" id="ARBA00049047"/>
    </source>
</evidence>
<evidence type="ECO:0000256" key="8">
    <source>
        <dbReference type="ARBA" id="ARBA00023141"/>
    </source>
</evidence>
<organism evidence="13 14">
    <name type="scientific">Novosphingobium cyanobacteriorum</name>
    <dbReference type="NCBI Taxonomy" id="3024215"/>
    <lineage>
        <taxon>Bacteria</taxon>
        <taxon>Pseudomonadati</taxon>
        <taxon>Pseudomonadota</taxon>
        <taxon>Alphaproteobacteria</taxon>
        <taxon>Sphingomonadales</taxon>
        <taxon>Sphingomonadaceae</taxon>
        <taxon>Novosphingobium</taxon>
    </lineage>
</organism>
<dbReference type="InterPro" id="IPR036052">
    <property type="entry name" value="TrpB-like_PALP_sf"/>
</dbReference>
<dbReference type="HAMAP" id="MF_00133">
    <property type="entry name" value="Trp_synth_beta"/>
    <property type="match status" value="1"/>
</dbReference>
<comment type="cofactor">
    <cofactor evidence="1 11">
        <name>pyridoxal 5'-phosphate</name>
        <dbReference type="ChEBI" id="CHEBI:597326"/>
    </cofactor>
</comment>
<feature type="domain" description="Tryptophan synthase beta chain-like PALP" evidence="12">
    <location>
        <begin position="64"/>
        <end position="387"/>
    </location>
</feature>
<evidence type="ECO:0000259" key="12">
    <source>
        <dbReference type="Pfam" id="PF00291"/>
    </source>
</evidence>
<evidence type="ECO:0000256" key="5">
    <source>
        <dbReference type="ARBA" id="ARBA00022605"/>
    </source>
</evidence>
<protein>
    <recommendedName>
        <fullName evidence="11">Tryptophan synthase beta chain</fullName>
        <ecNumber evidence="11">4.2.1.20</ecNumber>
    </recommendedName>
</protein>
<sequence>MTVQTPNSFRNQPDERGHFGQFGGRYVAETLMPLILDLEQEYRKAKADPAFQAEFDDLLEHYVGRPSPLYFAPRLTEELGGAQVWFKRDELNHTGAHKINNCIGQILLAMRMGKTRIIAETGAGQHGVATATVCARFGLPCTIFMGATDVARQQPNVFRMKLLGAEVVPVTAGAATLKDAMNEALRDWVANVHNTFYIIGTAAGPHPYPELVRDFQSVIGREARAQMLNRTGRLPDLLVAAIGGGSNAIGLFHPFLDDTSVKMLGVEAAGHGLDKEHAASLAGGRPGILHGNKTYLLQDEDGQIIEGHSISAGLDYPGIGPEHSWLKEIGRVDYTSVTDTEALDAFQLLCRTEGIIPALEPSHAIAAVKKVAPTMPKDAIILANLCGRGDKDIFSVAEHLGVKL</sequence>
<evidence type="ECO:0000256" key="1">
    <source>
        <dbReference type="ARBA" id="ARBA00001933"/>
    </source>
</evidence>
<evidence type="ECO:0000256" key="2">
    <source>
        <dbReference type="ARBA" id="ARBA00004733"/>
    </source>
</evidence>
<keyword evidence="6 11" id="KW-0822">Tryptophan biosynthesis</keyword>
<dbReference type="Gene3D" id="3.40.50.1100">
    <property type="match status" value="2"/>
</dbReference>
<keyword evidence="14" id="KW-1185">Reference proteome</keyword>
<reference evidence="13 14" key="1">
    <citation type="submission" date="2023-03" db="EMBL/GenBank/DDBJ databases">
        <title>Novosphingobium cyanobacteriorum sp. nov., isolated from a eutrophic reservoir during the Microcystis bloom period.</title>
        <authorList>
            <person name="Kang M."/>
            <person name="Le V."/>
            <person name="Ko S.-R."/>
            <person name="Lee S.-A."/>
            <person name="Ahn C.-Y."/>
        </authorList>
    </citation>
    <scope>NUCLEOTIDE SEQUENCE [LARGE SCALE GENOMIC DNA]</scope>
    <source>
        <strain evidence="13 14">HBC54</strain>
    </source>
</reference>
<dbReference type="InterPro" id="IPR001926">
    <property type="entry name" value="TrpB-like_PALP"/>
</dbReference>
<dbReference type="PIRSF" id="PIRSF001413">
    <property type="entry name" value="Trp_syn_beta"/>
    <property type="match status" value="1"/>
</dbReference>
<comment type="caution">
    <text evidence="13">The sequence shown here is derived from an EMBL/GenBank/DDBJ whole genome shotgun (WGS) entry which is preliminary data.</text>
</comment>
<dbReference type="RefSeq" id="WP_277277147.1">
    <property type="nucleotide sequence ID" value="NZ_JAROCY010000007.1"/>
</dbReference>
<keyword evidence="8 11" id="KW-0057">Aromatic amino acid biosynthesis</keyword>
<evidence type="ECO:0000256" key="11">
    <source>
        <dbReference type="HAMAP-Rule" id="MF_00133"/>
    </source>
</evidence>
<dbReference type="EMBL" id="JAROCY010000007">
    <property type="protein sequence ID" value="MDF8333440.1"/>
    <property type="molecule type" value="Genomic_DNA"/>
</dbReference>
<dbReference type="InterPro" id="IPR006653">
    <property type="entry name" value="Trp_synth_b_CS"/>
</dbReference>
<keyword evidence="7 11" id="KW-0663">Pyridoxal phosphate</keyword>
<dbReference type="InterPro" id="IPR006654">
    <property type="entry name" value="Trp_synth_beta"/>
</dbReference>
<evidence type="ECO:0000256" key="7">
    <source>
        <dbReference type="ARBA" id="ARBA00022898"/>
    </source>
</evidence>
<comment type="subunit">
    <text evidence="4 11">Tetramer of two alpha and two beta chains.</text>
</comment>
<dbReference type="GO" id="GO:0004834">
    <property type="term" value="F:tryptophan synthase activity"/>
    <property type="evidence" value="ECO:0007669"/>
    <property type="project" value="UniProtKB-EC"/>
</dbReference>
<evidence type="ECO:0000313" key="13">
    <source>
        <dbReference type="EMBL" id="MDF8333440.1"/>
    </source>
</evidence>
<dbReference type="SUPFAM" id="SSF53686">
    <property type="entry name" value="Tryptophan synthase beta subunit-like PLP-dependent enzymes"/>
    <property type="match status" value="1"/>
</dbReference>
<dbReference type="CDD" id="cd06446">
    <property type="entry name" value="Trp-synth_B"/>
    <property type="match status" value="1"/>
</dbReference>
<comment type="function">
    <text evidence="11">The beta subunit is responsible for the synthesis of L-tryptophan from indole and L-serine.</text>
</comment>
<evidence type="ECO:0000256" key="4">
    <source>
        <dbReference type="ARBA" id="ARBA00011270"/>
    </source>
</evidence>
<accession>A0ABT6CHN7</accession>
<comment type="similarity">
    <text evidence="3 11">Belongs to the TrpB family.</text>
</comment>
<feature type="modified residue" description="N6-(pyridoxal phosphate)lysine" evidence="11">
    <location>
        <position position="98"/>
    </location>
</feature>
<keyword evidence="5 11" id="KW-0028">Amino-acid biosynthesis</keyword>
<evidence type="ECO:0000256" key="6">
    <source>
        <dbReference type="ARBA" id="ARBA00022822"/>
    </source>
</evidence>
<evidence type="ECO:0000256" key="3">
    <source>
        <dbReference type="ARBA" id="ARBA00009982"/>
    </source>
</evidence>
<evidence type="ECO:0000256" key="9">
    <source>
        <dbReference type="ARBA" id="ARBA00023239"/>
    </source>
</evidence>
<dbReference type="Pfam" id="PF00291">
    <property type="entry name" value="PALP"/>
    <property type="match status" value="1"/>
</dbReference>
<dbReference type="PANTHER" id="PTHR48077">
    <property type="entry name" value="TRYPTOPHAN SYNTHASE-RELATED"/>
    <property type="match status" value="1"/>
</dbReference>
<dbReference type="InterPro" id="IPR023026">
    <property type="entry name" value="Trp_synth_beta/beta-like"/>
</dbReference>
<evidence type="ECO:0000313" key="14">
    <source>
        <dbReference type="Proteomes" id="UP001222770"/>
    </source>
</evidence>
<proteinExistence type="inferred from homology"/>
<dbReference type="NCBIfam" id="TIGR00263">
    <property type="entry name" value="trpB"/>
    <property type="match status" value="1"/>
</dbReference>
<gene>
    <name evidence="11 13" type="primary">trpB</name>
    <name evidence="13" type="ORF">POM99_09525</name>
</gene>
<keyword evidence="9 11" id="KW-0456">Lyase</keyword>
<name>A0ABT6CHN7_9SPHN</name>
<dbReference type="Proteomes" id="UP001222770">
    <property type="component" value="Unassembled WGS sequence"/>
</dbReference>
<comment type="catalytic activity">
    <reaction evidence="10 11">
        <text>(1S,2R)-1-C-(indol-3-yl)glycerol 3-phosphate + L-serine = D-glyceraldehyde 3-phosphate + L-tryptophan + H2O</text>
        <dbReference type="Rhea" id="RHEA:10532"/>
        <dbReference type="ChEBI" id="CHEBI:15377"/>
        <dbReference type="ChEBI" id="CHEBI:33384"/>
        <dbReference type="ChEBI" id="CHEBI:57912"/>
        <dbReference type="ChEBI" id="CHEBI:58866"/>
        <dbReference type="ChEBI" id="CHEBI:59776"/>
        <dbReference type="EC" id="4.2.1.20"/>
    </reaction>
</comment>
<dbReference type="PANTHER" id="PTHR48077:SF3">
    <property type="entry name" value="TRYPTOPHAN SYNTHASE"/>
    <property type="match status" value="1"/>
</dbReference>
<comment type="pathway">
    <text evidence="2 11">Amino-acid biosynthesis; L-tryptophan biosynthesis; L-tryptophan from chorismate: step 5/5.</text>
</comment>
<dbReference type="PROSITE" id="PS00168">
    <property type="entry name" value="TRP_SYNTHASE_BETA"/>
    <property type="match status" value="1"/>
</dbReference>
<dbReference type="EC" id="4.2.1.20" evidence="11"/>